<gene>
    <name evidence="1" type="ORF">F9B85_12140</name>
</gene>
<dbReference type="OrthoDB" id="37369at2"/>
<dbReference type="Proteomes" id="UP000468766">
    <property type="component" value="Unassembled WGS sequence"/>
</dbReference>
<dbReference type="Pfam" id="PF04308">
    <property type="entry name" value="RNaseH_like"/>
    <property type="match status" value="1"/>
</dbReference>
<sequence>MRNLKGGRLVLFRGQLGLLPLNHVVEAFQRFSSEYPDVKVSIWVGTDSQNHGTSTRVVTSVTAYRKCKGAQSYQYIHNLNRLLPLGEKLEYETHMSIEIIGQLRKILNEQMLCYELELHIDGGQKGKSRHHLQRVVGWAESMASIYNYSIRTKPLAFGASQVADRYAK</sequence>
<dbReference type="InterPro" id="IPR007405">
    <property type="entry name" value="Phage_KVP40_Orf299"/>
</dbReference>
<dbReference type="AlphaFoldDB" id="A0A6I0EZZ1"/>
<dbReference type="EMBL" id="WBXO01000011">
    <property type="protein sequence ID" value="KAB2951548.1"/>
    <property type="molecule type" value="Genomic_DNA"/>
</dbReference>
<organism evidence="1 2">
    <name type="scientific">Heliorestis acidaminivorans</name>
    <dbReference type="NCBI Taxonomy" id="553427"/>
    <lineage>
        <taxon>Bacteria</taxon>
        <taxon>Bacillati</taxon>
        <taxon>Bacillota</taxon>
        <taxon>Clostridia</taxon>
        <taxon>Eubacteriales</taxon>
        <taxon>Heliobacteriaceae</taxon>
        <taxon>Heliorestis</taxon>
    </lineage>
</organism>
<reference evidence="1 2" key="1">
    <citation type="submission" date="2019-10" db="EMBL/GenBank/DDBJ databases">
        <title>Whole-genome sequence of the extremophile Heliorestis acidaminivorans DSM 24790.</title>
        <authorList>
            <person name="Kyndt J.A."/>
            <person name="Meyer T.E."/>
        </authorList>
    </citation>
    <scope>NUCLEOTIDE SEQUENCE [LARGE SCALE GENOMIC DNA]</scope>
    <source>
        <strain evidence="1 2">DSM 24790</strain>
    </source>
</reference>
<dbReference type="PANTHER" id="PTHR39961:SF1">
    <property type="entry name" value="DUF458 DOMAIN-CONTAINING PROTEIN"/>
    <property type="match status" value="1"/>
</dbReference>
<evidence type="ECO:0000313" key="2">
    <source>
        <dbReference type="Proteomes" id="UP000468766"/>
    </source>
</evidence>
<keyword evidence="2" id="KW-1185">Reference proteome</keyword>
<evidence type="ECO:0000313" key="1">
    <source>
        <dbReference type="EMBL" id="KAB2951548.1"/>
    </source>
</evidence>
<comment type="caution">
    <text evidence="1">The sequence shown here is derived from an EMBL/GenBank/DDBJ whole genome shotgun (WGS) entry which is preliminary data.</text>
</comment>
<dbReference type="PANTHER" id="PTHR39961">
    <property type="entry name" value="HYPOTHETICAL CYTOSOLIC PROTEIN"/>
    <property type="match status" value="1"/>
</dbReference>
<name>A0A6I0EZZ1_9FIRM</name>
<protein>
    <submittedName>
        <fullName evidence="1">Uncharacterized protein</fullName>
    </submittedName>
</protein>
<proteinExistence type="predicted"/>
<accession>A0A6I0EZZ1</accession>